<evidence type="ECO:0000313" key="2">
    <source>
        <dbReference type="Proteomes" id="UP001060085"/>
    </source>
</evidence>
<protein>
    <submittedName>
        <fullName evidence="1">Uncharacterized protein</fullName>
    </submittedName>
</protein>
<sequence>MDEKKTLSAVFAIQVIYTGMFLLSKAALDVGMNTYVFVFYRQGFATVFLAPIALFLERKTAPPLSFMTLFKIFMLSLFGITFSLNIYSVALEYTSATLAAATTNTLPVITFFFALLFRMEQVKLKAISGIAKLIGVALCLGGAATIAFYRGPHLRLLIHHHLLSNSAQEIHHQIPSIKTWTKGVFLMLLANTFWSLWLVLQGLVLKSYPSKLCCTTLQCFLSSIQSFIIAIALERDRNEWKLGWNVRLLSVAYCGIVVTGVTFYLQAYVVEKKGPVYLAITTPLALVFTICSSAVLLGEIISLGSVLGGILLVGGLYFVLWGKTEEKEEKGKCSSTNAVKQDVESKNEMTNESNPQFLVQHSCSWV</sequence>
<comment type="caution">
    <text evidence="1">The sequence shown here is derived from an EMBL/GenBank/DDBJ whole genome shotgun (WGS) entry which is preliminary data.</text>
</comment>
<proteinExistence type="predicted"/>
<accession>A0ACC0BJD3</accession>
<evidence type="ECO:0000313" key="1">
    <source>
        <dbReference type="EMBL" id="KAI5672713.1"/>
    </source>
</evidence>
<name>A0ACC0BJD3_CATRO</name>
<keyword evidence="2" id="KW-1185">Reference proteome</keyword>
<organism evidence="1 2">
    <name type="scientific">Catharanthus roseus</name>
    <name type="common">Madagascar periwinkle</name>
    <name type="synonym">Vinca rosea</name>
    <dbReference type="NCBI Taxonomy" id="4058"/>
    <lineage>
        <taxon>Eukaryota</taxon>
        <taxon>Viridiplantae</taxon>
        <taxon>Streptophyta</taxon>
        <taxon>Embryophyta</taxon>
        <taxon>Tracheophyta</taxon>
        <taxon>Spermatophyta</taxon>
        <taxon>Magnoliopsida</taxon>
        <taxon>eudicotyledons</taxon>
        <taxon>Gunneridae</taxon>
        <taxon>Pentapetalae</taxon>
        <taxon>asterids</taxon>
        <taxon>lamiids</taxon>
        <taxon>Gentianales</taxon>
        <taxon>Apocynaceae</taxon>
        <taxon>Rauvolfioideae</taxon>
        <taxon>Vinceae</taxon>
        <taxon>Catharanthinae</taxon>
        <taxon>Catharanthus</taxon>
    </lineage>
</organism>
<gene>
    <name evidence="1" type="ORF">M9H77_13077</name>
</gene>
<reference evidence="2" key="1">
    <citation type="journal article" date="2023" name="Nat. Plants">
        <title>Single-cell RNA sequencing provides a high-resolution roadmap for understanding the multicellular compartmentation of specialized metabolism.</title>
        <authorList>
            <person name="Sun S."/>
            <person name="Shen X."/>
            <person name="Li Y."/>
            <person name="Li Y."/>
            <person name="Wang S."/>
            <person name="Li R."/>
            <person name="Zhang H."/>
            <person name="Shen G."/>
            <person name="Guo B."/>
            <person name="Wei J."/>
            <person name="Xu J."/>
            <person name="St-Pierre B."/>
            <person name="Chen S."/>
            <person name="Sun C."/>
        </authorList>
    </citation>
    <scope>NUCLEOTIDE SEQUENCE [LARGE SCALE GENOMIC DNA]</scope>
</reference>
<dbReference type="EMBL" id="CM044703">
    <property type="protein sequence ID" value="KAI5672713.1"/>
    <property type="molecule type" value="Genomic_DNA"/>
</dbReference>
<dbReference type="Proteomes" id="UP001060085">
    <property type="component" value="Linkage Group LG03"/>
</dbReference>